<keyword evidence="1" id="KW-0812">Transmembrane</keyword>
<protein>
    <recommendedName>
        <fullName evidence="2">DUF1559 domain-containing protein</fullName>
    </recommendedName>
</protein>
<sequence length="307" mass="33639">MRGFTLVELLVVIAIIGVLIALLLPAVQQAREAARRMQCTNQMKQFGLAIHNFHDTYGVIPANSYPSRPSGTPDVWLYANFSGWARLLPGLEQQALHDEYDIEKAFGDSFNAQVNEDHDPVGIFFCPSRRGPEKDSNFQHRGDYAFCGGGELPDGSQSHVHASDPSDANGMFMMPRVEGSNRMWKKPGQLTFASVTDGLSNTLAVGEKRVEEFRDDSNALIDGVTVGNADGPHYRWGWHSSRNTTSPMNGPIVGAWSNLDANFASLHPGGCNFLFGDGSVHFIPETVNFEVYNLLAARNSGKPVTLP</sequence>
<keyword evidence="4" id="KW-1185">Reference proteome</keyword>
<comment type="caution">
    <text evidence="3">The sequence shown here is derived from an EMBL/GenBank/DDBJ whole genome shotgun (WGS) entry which is preliminary data.</text>
</comment>
<dbReference type="InterPro" id="IPR012902">
    <property type="entry name" value="N_methyl_site"/>
</dbReference>
<name>A0A7V8V3K8_9BACT</name>
<dbReference type="Proteomes" id="UP000551616">
    <property type="component" value="Unassembled WGS sequence"/>
</dbReference>
<evidence type="ECO:0000256" key="1">
    <source>
        <dbReference type="SAM" id="Phobius"/>
    </source>
</evidence>
<keyword evidence="1" id="KW-0472">Membrane</keyword>
<feature type="domain" description="DUF1559" evidence="2">
    <location>
        <begin position="28"/>
        <end position="290"/>
    </location>
</feature>
<evidence type="ECO:0000313" key="4">
    <source>
        <dbReference type="Proteomes" id="UP000551616"/>
    </source>
</evidence>
<dbReference type="PROSITE" id="PS00409">
    <property type="entry name" value="PROKAR_NTER_METHYL"/>
    <property type="match status" value="1"/>
</dbReference>
<dbReference type="NCBIfam" id="TIGR02532">
    <property type="entry name" value="IV_pilin_GFxxxE"/>
    <property type="match status" value="1"/>
</dbReference>
<accession>A0A7V8V3K8</accession>
<feature type="transmembrane region" description="Helical" evidence="1">
    <location>
        <begin position="6"/>
        <end position="27"/>
    </location>
</feature>
<dbReference type="Pfam" id="PF07596">
    <property type="entry name" value="SBP_bac_10"/>
    <property type="match status" value="1"/>
</dbReference>
<dbReference type="InterPro" id="IPR027558">
    <property type="entry name" value="Pre_pil_HX9DG_C"/>
</dbReference>
<dbReference type="PANTHER" id="PTHR30093:SF2">
    <property type="entry name" value="TYPE II SECRETION SYSTEM PROTEIN H"/>
    <property type="match status" value="1"/>
</dbReference>
<dbReference type="InterPro" id="IPR045584">
    <property type="entry name" value="Pilin-like"/>
</dbReference>
<dbReference type="EMBL" id="JABRWO010000003">
    <property type="protein sequence ID" value="MBA2114146.1"/>
    <property type="molecule type" value="Genomic_DNA"/>
</dbReference>
<keyword evidence="1" id="KW-1133">Transmembrane helix</keyword>
<dbReference type="InterPro" id="IPR011453">
    <property type="entry name" value="DUF1559"/>
</dbReference>
<dbReference type="SUPFAM" id="SSF54523">
    <property type="entry name" value="Pili subunits"/>
    <property type="match status" value="1"/>
</dbReference>
<evidence type="ECO:0000313" key="3">
    <source>
        <dbReference type="EMBL" id="MBA2114146.1"/>
    </source>
</evidence>
<dbReference type="Gene3D" id="3.30.700.10">
    <property type="entry name" value="Glycoprotein, Type 4 Pilin"/>
    <property type="match status" value="1"/>
</dbReference>
<dbReference type="Pfam" id="PF07963">
    <property type="entry name" value="N_methyl"/>
    <property type="match status" value="1"/>
</dbReference>
<organism evidence="3 4">
    <name type="scientific">Bremerella alba</name>
    <dbReference type="NCBI Taxonomy" id="980252"/>
    <lineage>
        <taxon>Bacteria</taxon>
        <taxon>Pseudomonadati</taxon>
        <taxon>Planctomycetota</taxon>
        <taxon>Planctomycetia</taxon>
        <taxon>Pirellulales</taxon>
        <taxon>Pirellulaceae</taxon>
        <taxon>Bremerella</taxon>
    </lineage>
</organism>
<proteinExistence type="predicted"/>
<evidence type="ECO:0000259" key="2">
    <source>
        <dbReference type="Pfam" id="PF07596"/>
    </source>
</evidence>
<dbReference type="PANTHER" id="PTHR30093">
    <property type="entry name" value="GENERAL SECRETION PATHWAY PROTEIN G"/>
    <property type="match status" value="1"/>
</dbReference>
<gene>
    <name evidence="3" type="ORF">HOV93_13020</name>
</gene>
<dbReference type="AlphaFoldDB" id="A0A7V8V3K8"/>
<dbReference type="NCBIfam" id="TIGR04294">
    <property type="entry name" value="pre_pil_HX9DG"/>
    <property type="match status" value="1"/>
</dbReference>
<reference evidence="3 4" key="1">
    <citation type="submission" date="2020-05" db="EMBL/GenBank/DDBJ databases">
        <title>Bremerella alba sp. nov., a novel planctomycete isolated from the surface of the macroalga Fucus spiralis.</title>
        <authorList>
            <person name="Godinho O."/>
            <person name="Botelho R."/>
            <person name="Albuquerque L."/>
            <person name="Wiegand S."/>
            <person name="Da Costa M.S."/>
            <person name="Lobo-Da-Cunha A."/>
            <person name="Jogler C."/>
            <person name="Lage O.M."/>
        </authorList>
    </citation>
    <scope>NUCLEOTIDE SEQUENCE [LARGE SCALE GENOMIC DNA]</scope>
    <source>
        <strain evidence="3 4">FF15</strain>
    </source>
</reference>